<proteinExistence type="inferred from homology"/>
<organism evidence="3 4">
    <name type="scientific">Chenopodium quinoa</name>
    <name type="common">Quinoa</name>
    <dbReference type="NCBI Taxonomy" id="63459"/>
    <lineage>
        <taxon>Eukaryota</taxon>
        <taxon>Viridiplantae</taxon>
        <taxon>Streptophyta</taxon>
        <taxon>Embryophyta</taxon>
        <taxon>Tracheophyta</taxon>
        <taxon>Spermatophyta</taxon>
        <taxon>Magnoliopsida</taxon>
        <taxon>eudicotyledons</taxon>
        <taxon>Gunneridae</taxon>
        <taxon>Pentapetalae</taxon>
        <taxon>Caryophyllales</taxon>
        <taxon>Chenopodiaceae</taxon>
        <taxon>Chenopodioideae</taxon>
        <taxon>Atripliceae</taxon>
        <taxon>Chenopodium</taxon>
    </lineage>
</organism>
<name>A0A803MX67_CHEQI</name>
<dbReference type="Pfam" id="PF02567">
    <property type="entry name" value="PhzC-PhzF"/>
    <property type="match status" value="1"/>
</dbReference>
<dbReference type="GO" id="GO:0005737">
    <property type="term" value="C:cytoplasm"/>
    <property type="evidence" value="ECO:0007669"/>
    <property type="project" value="TreeGrafter"/>
</dbReference>
<dbReference type="PANTHER" id="PTHR13774">
    <property type="entry name" value="PHENAZINE BIOSYNTHESIS PROTEIN"/>
    <property type="match status" value="1"/>
</dbReference>
<evidence type="ECO:0000256" key="2">
    <source>
        <dbReference type="ARBA" id="ARBA00023235"/>
    </source>
</evidence>
<keyword evidence="4" id="KW-1185">Reference proteome</keyword>
<dbReference type="InterPro" id="IPR003719">
    <property type="entry name" value="Phenazine_PhzF-like"/>
</dbReference>
<dbReference type="EnsemblPlants" id="AUR62036797-RA">
    <property type="protein sequence ID" value="AUR62036797-RA:cds"/>
    <property type="gene ID" value="AUR62036797"/>
</dbReference>
<evidence type="ECO:0000256" key="1">
    <source>
        <dbReference type="ARBA" id="ARBA00008270"/>
    </source>
</evidence>
<evidence type="ECO:0000313" key="4">
    <source>
        <dbReference type="Proteomes" id="UP000596660"/>
    </source>
</evidence>
<dbReference type="OMA" id="ASHYIFQ"/>
<comment type="similarity">
    <text evidence="1">Belongs to the PhzF family.</text>
</comment>
<reference evidence="3" key="1">
    <citation type="journal article" date="2017" name="Nature">
        <title>The genome of Chenopodium quinoa.</title>
        <authorList>
            <person name="Jarvis D.E."/>
            <person name="Ho Y.S."/>
            <person name="Lightfoot D.J."/>
            <person name="Schmoeckel S.M."/>
            <person name="Li B."/>
            <person name="Borm T.J.A."/>
            <person name="Ohyanagi H."/>
            <person name="Mineta K."/>
            <person name="Michell C.T."/>
            <person name="Saber N."/>
            <person name="Kharbatia N.M."/>
            <person name="Rupper R.R."/>
            <person name="Sharp A.R."/>
            <person name="Dally N."/>
            <person name="Boughton B.A."/>
            <person name="Woo Y.H."/>
            <person name="Gao G."/>
            <person name="Schijlen E.G.W.M."/>
            <person name="Guo X."/>
            <person name="Momin A.A."/>
            <person name="Negrao S."/>
            <person name="Al-Babili S."/>
            <person name="Gehring C."/>
            <person name="Roessner U."/>
            <person name="Jung C."/>
            <person name="Murphy K."/>
            <person name="Arold S.T."/>
            <person name="Gojobori T."/>
            <person name="van der Linden C.G."/>
            <person name="van Loo E.N."/>
            <person name="Jellen E.N."/>
            <person name="Maughan P.J."/>
            <person name="Tester M."/>
        </authorList>
    </citation>
    <scope>NUCLEOTIDE SEQUENCE [LARGE SCALE GENOMIC DNA]</scope>
    <source>
        <strain evidence="3">cv. PI 614886</strain>
    </source>
</reference>
<dbReference type="GO" id="GO:0016853">
    <property type="term" value="F:isomerase activity"/>
    <property type="evidence" value="ECO:0007669"/>
    <property type="project" value="UniProtKB-KW"/>
</dbReference>
<dbReference type="SUPFAM" id="SSF54506">
    <property type="entry name" value="Diaminopimelate epimerase-like"/>
    <property type="match status" value="1"/>
</dbReference>
<accession>A0A803MX67</accession>
<dbReference type="AlphaFoldDB" id="A0A803MX67"/>
<reference evidence="3" key="2">
    <citation type="submission" date="2021-03" db="UniProtKB">
        <authorList>
            <consortium name="EnsemblPlants"/>
        </authorList>
    </citation>
    <scope>IDENTIFICATION</scope>
</reference>
<dbReference type="PANTHER" id="PTHR13774:SF17">
    <property type="entry name" value="PHENAZINE BIOSYNTHESIS-LIKE DOMAIN-CONTAINING PROTEIN"/>
    <property type="match status" value="1"/>
</dbReference>
<dbReference type="Gramene" id="AUR62036797-RA">
    <property type="protein sequence ID" value="AUR62036797-RA:cds"/>
    <property type="gene ID" value="AUR62036797"/>
</dbReference>
<evidence type="ECO:0000313" key="3">
    <source>
        <dbReference type="EnsemblPlants" id="AUR62036797-RA:cds"/>
    </source>
</evidence>
<protein>
    <submittedName>
        <fullName evidence="3">Uncharacterized protein</fullName>
    </submittedName>
</protein>
<sequence>MVELCGHATLAAAHFCFTSGLVKENTIEFLTLSGILTAQKVIEPKESASLVSDKGEVEQPLLIELDFPAIATSECSLDETSSISKVLSPASVIDMKKTASEDLFVVLPSAIAVTDTQVDFEELKKCPGRGLVICAAAQSESGFDFDPVTGSAHCALAYYWSKKTGKSDFTAYAASSRSGVLKLHIDEQKNRVKLGGKAVTVMEGSIVV</sequence>
<dbReference type="Proteomes" id="UP000596660">
    <property type="component" value="Unplaced"/>
</dbReference>
<dbReference type="Gene3D" id="3.10.310.10">
    <property type="entry name" value="Diaminopimelate Epimerase, Chain A, domain 1"/>
    <property type="match status" value="2"/>
</dbReference>
<keyword evidence="2" id="KW-0413">Isomerase</keyword>